<dbReference type="PANTHER" id="PTHR43233:SF1">
    <property type="entry name" value="FAMILY N-ACETYLTRANSFERASE, PUTATIVE (AFU_ORTHOLOGUE AFUA_6G03350)-RELATED"/>
    <property type="match status" value="1"/>
</dbReference>
<dbReference type="EMBL" id="JAHDTB010000003">
    <property type="protein sequence ID" value="MBW8287121.1"/>
    <property type="molecule type" value="Genomic_DNA"/>
</dbReference>
<dbReference type="GeneID" id="89685089"/>
<reference evidence="2 3" key="1">
    <citation type="submission" date="2021-05" db="EMBL/GenBank/DDBJ databases">
        <title>Draft Whole Genome Sequencing Of Biosensor Chromobacterium violaceum Strain CV026 Reveals A Regulatory RNA In Chromobacterium violaceum Phenotype Regulatory Network.</title>
        <authorList>
            <person name="Hong K.W."/>
            <person name="Chan K.G."/>
            <person name="Chang C.-Y."/>
        </authorList>
    </citation>
    <scope>NUCLEOTIDE SEQUENCE [LARGE SCALE GENOMIC DNA]</scope>
    <source>
        <strain evidence="2 3">ATCC 31532</strain>
    </source>
</reference>
<evidence type="ECO:0000313" key="2">
    <source>
        <dbReference type="EMBL" id="MBW8287121.1"/>
    </source>
</evidence>
<keyword evidence="2" id="KW-0012">Acyltransferase</keyword>
<evidence type="ECO:0000259" key="1">
    <source>
        <dbReference type="PROSITE" id="PS51186"/>
    </source>
</evidence>
<dbReference type="InterPro" id="IPR053144">
    <property type="entry name" value="Acetyltransferase_Butenolide"/>
</dbReference>
<evidence type="ECO:0000313" key="3">
    <source>
        <dbReference type="Proteomes" id="UP000711178"/>
    </source>
</evidence>
<dbReference type="Gene3D" id="3.40.630.30">
    <property type="match status" value="1"/>
</dbReference>
<dbReference type="RefSeq" id="WP_043574618.1">
    <property type="nucleotide sequence ID" value="NZ_CP142381.1"/>
</dbReference>
<dbReference type="InterPro" id="IPR000182">
    <property type="entry name" value="GNAT_dom"/>
</dbReference>
<feature type="domain" description="N-acetyltransferase" evidence="1">
    <location>
        <begin position="6"/>
        <end position="138"/>
    </location>
</feature>
<dbReference type="PANTHER" id="PTHR43233">
    <property type="entry name" value="FAMILY N-ACETYLTRANSFERASE, PUTATIVE (AFU_ORTHOLOGUE AFUA_6G03350)-RELATED"/>
    <property type="match status" value="1"/>
</dbReference>
<accession>A0ABS7FAK5</accession>
<proteinExistence type="predicted"/>
<dbReference type="SUPFAM" id="SSF55729">
    <property type="entry name" value="Acyl-CoA N-acyltransferases (Nat)"/>
    <property type="match status" value="1"/>
</dbReference>
<dbReference type="Pfam" id="PF13508">
    <property type="entry name" value="Acetyltransf_7"/>
    <property type="match status" value="1"/>
</dbReference>
<sequence>MKDDRLQISTDKHRLDVGLIHAFLRDHAPWAKGIARATVEQAIAGSLCYGAYLGERQVGFARVVTDLATFGYLCDVFVVPECRGRGYARQLMQRMADEPALRRLRRMVLVTSNAHAVYLPFGFTALEHPERYMELHRPDIYLKGA</sequence>
<protein>
    <submittedName>
        <fullName evidence="2">GNAT family N-acetyltransferase</fullName>
        <ecNumber evidence="2">2.3.1.-</ecNumber>
    </submittedName>
</protein>
<dbReference type="GO" id="GO:0016746">
    <property type="term" value="F:acyltransferase activity"/>
    <property type="evidence" value="ECO:0007669"/>
    <property type="project" value="UniProtKB-KW"/>
</dbReference>
<gene>
    <name evidence="2" type="ORF">KIF53_05695</name>
</gene>
<keyword evidence="3" id="KW-1185">Reference proteome</keyword>
<name>A0ABS7FAK5_9NEIS</name>
<dbReference type="EC" id="2.3.1.-" evidence="2"/>
<dbReference type="PROSITE" id="PS51186">
    <property type="entry name" value="GNAT"/>
    <property type="match status" value="1"/>
</dbReference>
<dbReference type="CDD" id="cd04301">
    <property type="entry name" value="NAT_SF"/>
    <property type="match status" value="1"/>
</dbReference>
<comment type="caution">
    <text evidence="2">The sequence shown here is derived from an EMBL/GenBank/DDBJ whole genome shotgun (WGS) entry which is preliminary data.</text>
</comment>
<dbReference type="Proteomes" id="UP000711178">
    <property type="component" value="Unassembled WGS sequence"/>
</dbReference>
<organism evidence="2 3">
    <name type="scientific">Chromobacterium subtsugae</name>
    <dbReference type="NCBI Taxonomy" id="251747"/>
    <lineage>
        <taxon>Bacteria</taxon>
        <taxon>Pseudomonadati</taxon>
        <taxon>Pseudomonadota</taxon>
        <taxon>Betaproteobacteria</taxon>
        <taxon>Neisseriales</taxon>
        <taxon>Chromobacteriaceae</taxon>
        <taxon>Chromobacterium</taxon>
    </lineage>
</organism>
<keyword evidence="2" id="KW-0808">Transferase</keyword>
<dbReference type="InterPro" id="IPR016181">
    <property type="entry name" value="Acyl_CoA_acyltransferase"/>
</dbReference>